<dbReference type="Proteomes" id="UP000199391">
    <property type="component" value="Unassembled WGS sequence"/>
</dbReference>
<dbReference type="InterPro" id="IPR052909">
    <property type="entry name" value="Transposase_6_like"/>
</dbReference>
<evidence type="ECO:0000313" key="3">
    <source>
        <dbReference type="EMBL" id="SFV08962.1"/>
    </source>
</evidence>
<keyword evidence="4" id="KW-1185">Reference proteome</keyword>
<protein>
    <submittedName>
        <fullName evidence="3">Transposase</fullName>
    </submittedName>
</protein>
<evidence type="ECO:0000313" key="4">
    <source>
        <dbReference type="Proteomes" id="UP000199391"/>
    </source>
</evidence>
<organism evidence="3 4">
    <name type="scientific">Pseudoduganella namucuonensis</name>
    <dbReference type="NCBI Taxonomy" id="1035707"/>
    <lineage>
        <taxon>Bacteria</taxon>
        <taxon>Pseudomonadati</taxon>
        <taxon>Pseudomonadota</taxon>
        <taxon>Betaproteobacteria</taxon>
        <taxon>Burkholderiales</taxon>
        <taxon>Oxalobacteraceae</taxon>
        <taxon>Telluria group</taxon>
        <taxon>Pseudoduganella</taxon>
    </lineage>
</organism>
<reference evidence="4" key="1">
    <citation type="submission" date="2016-10" db="EMBL/GenBank/DDBJ databases">
        <authorList>
            <person name="Varghese N."/>
            <person name="Submissions S."/>
        </authorList>
    </citation>
    <scope>NUCLEOTIDE SEQUENCE [LARGE SCALE GENOMIC DNA]</scope>
    <source>
        <strain evidence="4">CGMCC 1.11014</strain>
    </source>
</reference>
<sequence length="131" mass="13919">MNTLTAGHPARTPGQFDELDDQEWELIAALHGPSPAGGGAGAPRRGRPAADPRAMVNAALWRLCTGAGWLTLPARYPSPTTCRRRYEQWLADGTWQAMAERLGRAGRAVPGAGPAPVQARKQATFCSALMG</sequence>
<dbReference type="RefSeq" id="WP_093558275.1">
    <property type="nucleotide sequence ID" value="NZ_FPBO01000029.1"/>
</dbReference>
<gene>
    <name evidence="3" type="ORF">SAMN05216552_10292</name>
</gene>
<evidence type="ECO:0000259" key="2">
    <source>
        <dbReference type="Pfam" id="PF13340"/>
    </source>
</evidence>
<dbReference type="EMBL" id="FPBO01000029">
    <property type="protein sequence ID" value="SFV08962.1"/>
    <property type="molecule type" value="Genomic_DNA"/>
</dbReference>
<dbReference type="STRING" id="1035707.SAMN05216552_10292"/>
<dbReference type="PANTHER" id="PTHR46637:SF1">
    <property type="entry name" value="BLL5188 PROTEIN"/>
    <property type="match status" value="1"/>
</dbReference>
<evidence type="ECO:0000256" key="1">
    <source>
        <dbReference type="SAM" id="MobiDB-lite"/>
    </source>
</evidence>
<dbReference type="OrthoDB" id="8705793at2"/>
<dbReference type="InterPro" id="IPR025161">
    <property type="entry name" value="IS402-like_dom"/>
</dbReference>
<feature type="domain" description="Insertion element IS402-like" evidence="2">
    <location>
        <begin position="19"/>
        <end position="98"/>
    </location>
</feature>
<dbReference type="AlphaFoldDB" id="A0A1I7LGX8"/>
<dbReference type="Pfam" id="PF13340">
    <property type="entry name" value="DUF4096"/>
    <property type="match status" value="1"/>
</dbReference>
<dbReference type="PANTHER" id="PTHR46637">
    <property type="entry name" value="TIS1421-TRANSPOSASE PROTEIN A"/>
    <property type="match status" value="1"/>
</dbReference>
<feature type="region of interest" description="Disordered" evidence="1">
    <location>
        <begin position="30"/>
        <end position="49"/>
    </location>
</feature>
<name>A0A1I7LGX8_9BURK</name>
<accession>A0A1I7LGX8</accession>
<proteinExistence type="predicted"/>